<accession>A0A1L9S5J5</accession>
<proteinExistence type="predicted"/>
<reference evidence="2" key="1">
    <citation type="journal article" date="2017" name="Genome Biol.">
        <title>Comparative genomics reveals high biological diversity and specific adaptations in the industrially and medically important fungal genus Aspergillus.</title>
        <authorList>
            <person name="de Vries R.P."/>
            <person name="Riley R."/>
            <person name="Wiebenga A."/>
            <person name="Aguilar-Osorio G."/>
            <person name="Amillis S."/>
            <person name="Uchima C.A."/>
            <person name="Anderluh G."/>
            <person name="Asadollahi M."/>
            <person name="Askin M."/>
            <person name="Barry K."/>
            <person name="Battaglia E."/>
            <person name="Bayram O."/>
            <person name="Benocci T."/>
            <person name="Braus-Stromeyer S.A."/>
            <person name="Caldana C."/>
            <person name="Canovas D."/>
            <person name="Cerqueira G.C."/>
            <person name="Chen F."/>
            <person name="Chen W."/>
            <person name="Choi C."/>
            <person name="Clum A."/>
            <person name="Dos Santos R.A."/>
            <person name="Damasio A.R."/>
            <person name="Diallinas G."/>
            <person name="Emri T."/>
            <person name="Fekete E."/>
            <person name="Flipphi M."/>
            <person name="Freyberg S."/>
            <person name="Gallo A."/>
            <person name="Gournas C."/>
            <person name="Habgood R."/>
            <person name="Hainaut M."/>
            <person name="Harispe M.L."/>
            <person name="Henrissat B."/>
            <person name="Hilden K.S."/>
            <person name="Hope R."/>
            <person name="Hossain A."/>
            <person name="Karabika E."/>
            <person name="Karaffa L."/>
            <person name="Karanyi Z."/>
            <person name="Krasevec N."/>
            <person name="Kuo A."/>
            <person name="Kusch H."/>
            <person name="LaButti K."/>
            <person name="Lagendijk E.L."/>
            <person name="Lapidus A."/>
            <person name="Levasseur A."/>
            <person name="Lindquist E."/>
            <person name="Lipzen A."/>
            <person name="Logrieco A.F."/>
            <person name="MacCabe A."/>
            <person name="Maekelae M.R."/>
            <person name="Malavazi I."/>
            <person name="Melin P."/>
            <person name="Meyer V."/>
            <person name="Mielnichuk N."/>
            <person name="Miskei M."/>
            <person name="Molnar A.P."/>
            <person name="Mule G."/>
            <person name="Ngan C.Y."/>
            <person name="Orejas M."/>
            <person name="Orosz E."/>
            <person name="Ouedraogo J.P."/>
            <person name="Overkamp K.M."/>
            <person name="Park H.-S."/>
            <person name="Perrone G."/>
            <person name="Piumi F."/>
            <person name="Punt P.J."/>
            <person name="Ram A.F."/>
            <person name="Ramon A."/>
            <person name="Rauscher S."/>
            <person name="Record E."/>
            <person name="Riano-Pachon D.M."/>
            <person name="Robert V."/>
            <person name="Roehrig J."/>
            <person name="Ruller R."/>
            <person name="Salamov A."/>
            <person name="Salih N.S."/>
            <person name="Samson R.A."/>
            <person name="Sandor E."/>
            <person name="Sanguinetti M."/>
            <person name="Schuetze T."/>
            <person name="Sepcic K."/>
            <person name="Shelest E."/>
            <person name="Sherlock G."/>
            <person name="Sophianopoulou V."/>
            <person name="Squina F.M."/>
            <person name="Sun H."/>
            <person name="Susca A."/>
            <person name="Todd R.B."/>
            <person name="Tsang A."/>
            <person name="Unkles S.E."/>
            <person name="van de Wiele N."/>
            <person name="van Rossen-Uffink D."/>
            <person name="Oliveira J.V."/>
            <person name="Vesth T.C."/>
            <person name="Visser J."/>
            <person name="Yu J.-H."/>
            <person name="Zhou M."/>
            <person name="Andersen M.R."/>
            <person name="Archer D.B."/>
            <person name="Baker S.E."/>
            <person name="Benoit I."/>
            <person name="Brakhage A.A."/>
            <person name="Braus G.H."/>
            <person name="Fischer R."/>
            <person name="Frisvad J.C."/>
            <person name="Goldman G.H."/>
            <person name="Houbraken J."/>
            <person name="Oakley B."/>
            <person name="Pocsi I."/>
            <person name="Scazzocchio C."/>
            <person name="Seiboth B."/>
            <person name="vanKuyk P.A."/>
            <person name="Wortman J."/>
            <person name="Dyer P.S."/>
            <person name="Grigoriev I.V."/>
        </authorList>
    </citation>
    <scope>NUCLEOTIDE SEQUENCE [LARGE SCALE GENOMIC DNA]</scope>
    <source>
        <strain evidence="2">CBS 506.65</strain>
    </source>
</reference>
<dbReference type="STRING" id="1073090.A0A1L9S5J5"/>
<organism evidence="1 2">
    <name type="scientific">Penicilliopsis zonata CBS 506.65</name>
    <dbReference type="NCBI Taxonomy" id="1073090"/>
    <lineage>
        <taxon>Eukaryota</taxon>
        <taxon>Fungi</taxon>
        <taxon>Dikarya</taxon>
        <taxon>Ascomycota</taxon>
        <taxon>Pezizomycotina</taxon>
        <taxon>Eurotiomycetes</taxon>
        <taxon>Eurotiomycetidae</taxon>
        <taxon>Eurotiales</taxon>
        <taxon>Aspergillaceae</taxon>
        <taxon>Penicilliopsis</taxon>
    </lineage>
</organism>
<dbReference type="EMBL" id="KV878359">
    <property type="protein sequence ID" value="OJJ42435.1"/>
    <property type="molecule type" value="Genomic_DNA"/>
</dbReference>
<evidence type="ECO:0000313" key="1">
    <source>
        <dbReference type="EMBL" id="OJJ42435.1"/>
    </source>
</evidence>
<dbReference type="Proteomes" id="UP000184188">
    <property type="component" value="Unassembled WGS sequence"/>
</dbReference>
<dbReference type="GeneID" id="34610722"/>
<dbReference type="VEuPathDB" id="FungiDB:ASPZODRAFT_137250"/>
<gene>
    <name evidence="1" type="ORF">ASPZODRAFT_137250</name>
</gene>
<dbReference type="AlphaFoldDB" id="A0A1L9S5J5"/>
<dbReference type="OrthoDB" id="3945550at2759"/>
<keyword evidence="2" id="KW-1185">Reference proteome</keyword>
<sequence length="496" mass="56198">MAALQQLEILVHGNYPPALLDAVAETHPRCRVSVFPLCSFSSEKEDLSRREWVQSPVLHAVQIICYENHHQGIYTEHPDRVLRDLLYQSPHIKRLALQISSKYTTSSCHAYARWLQARPREREEVDLDPTRRARLEVLSLPLITKITASQFLAWSRVTDLGCLTAWTAGAVEDVSLMTTIADLKPFRALERLTLALYPPENSSAWLPAVEAMFDALPPLGYLCLLGTYDPAMLPVAVLDRHGATLAELKLHRPKPQYMEYESFRLANKGGQISPIFPADVIARMAARCPSLHTLRLCVQRYRGHPVETAAYEALGLFPALRTLHLVLNCLPVVQGDGRPFPPRELSAYELETLPSPWQGVHKWKIRDCAINSAFDEPLAVAIFMRIQTARRPRGPLRLLRLHPLAGQWSQYEAPTGITPYARLGGGEIHYDMAGQWEVECEADGRLRADNRRKPRGKGERLMRHADVDIFQSIWPSTGSKIWPLEWQSWPLSVRDT</sequence>
<dbReference type="RefSeq" id="XP_022576945.1">
    <property type="nucleotide sequence ID" value="XM_022724257.1"/>
</dbReference>
<name>A0A1L9S5J5_9EURO</name>
<evidence type="ECO:0000313" key="2">
    <source>
        <dbReference type="Proteomes" id="UP000184188"/>
    </source>
</evidence>
<protein>
    <submittedName>
        <fullName evidence="1">Uncharacterized protein</fullName>
    </submittedName>
</protein>